<reference evidence="3" key="1">
    <citation type="journal article" date="2015" name="Int. J. Syst. Evol. Microbiol.">
        <title>Rhizobium oryzicola sp. nov., potential plant-growth-promoting endophytic bacteria isolated from rice roots.</title>
        <authorList>
            <person name="Zhang X.X."/>
            <person name="Gao J.S."/>
            <person name="Cao Y.H."/>
            <person name="Sheirdil R.A."/>
            <person name="Wang X.C."/>
            <person name="Zhang L."/>
        </authorList>
    </citation>
    <scope>NUCLEOTIDE SEQUENCE</scope>
    <source>
        <strain evidence="3">05753</strain>
    </source>
</reference>
<keyword evidence="2" id="KW-0732">Signal</keyword>
<sequence>MRMSLRQAAVMTFIVSVSVLGALSWPLAATEQLATAADAPFPAPSCRAKPVGGCAPRPTETTQSLSVGQGQPYATVQAAADAAKPGDTILVQPGAYREVVHLRTPNLHVIGMGATADDVVIEADHSAGDSGGTSRSATVFAEADGIEMARLTIANRFHDTIPMSPRAPRRLPCRPRATASSSSVFTSSAGKIRSMPAAMAAMDRRAVGRPGNITRMR</sequence>
<dbReference type="EMBL" id="JAUKWQ010000009">
    <property type="protein sequence ID" value="MDO1584669.1"/>
    <property type="molecule type" value="Genomic_DNA"/>
</dbReference>
<dbReference type="RefSeq" id="WP_302078916.1">
    <property type="nucleotide sequence ID" value="NZ_JAUKWQ010000009.1"/>
</dbReference>
<protein>
    <submittedName>
        <fullName evidence="3">Pectinesterase family protein</fullName>
    </submittedName>
</protein>
<dbReference type="Proteomes" id="UP001169006">
    <property type="component" value="Unassembled WGS sequence"/>
</dbReference>
<keyword evidence="4" id="KW-1185">Reference proteome</keyword>
<dbReference type="InterPro" id="IPR011050">
    <property type="entry name" value="Pectin_lyase_fold/virulence"/>
</dbReference>
<proteinExistence type="predicted"/>
<dbReference type="SUPFAM" id="SSF51126">
    <property type="entry name" value="Pectin lyase-like"/>
    <property type="match status" value="1"/>
</dbReference>
<dbReference type="Gene3D" id="2.160.20.10">
    <property type="entry name" value="Single-stranded right-handed beta-helix, Pectin lyase-like"/>
    <property type="match status" value="1"/>
</dbReference>
<comment type="caution">
    <text evidence="3">The sequence shown here is derived from an EMBL/GenBank/DDBJ whole genome shotgun (WGS) entry which is preliminary data.</text>
</comment>
<evidence type="ECO:0000256" key="2">
    <source>
        <dbReference type="SAM" id="SignalP"/>
    </source>
</evidence>
<dbReference type="InterPro" id="IPR012334">
    <property type="entry name" value="Pectin_lyas_fold"/>
</dbReference>
<name>A0ABT8T1N6_9HYPH</name>
<organism evidence="3 4">
    <name type="scientific">Rhizobium oryzicola</name>
    <dbReference type="NCBI Taxonomy" id="1232668"/>
    <lineage>
        <taxon>Bacteria</taxon>
        <taxon>Pseudomonadati</taxon>
        <taxon>Pseudomonadota</taxon>
        <taxon>Alphaproteobacteria</taxon>
        <taxon>Hyphomicrobiales</taxon>
        <taxon>Rhizobiaceae</taxon>
        <taxon>Rhizobium/Agrobacterium group</taxon>
        <taxon>Rhizobium</taxon>
    </lineage>
</organism>
<evidence type="ECO:0000313" key="3">
    <source>
        <dbReference type="EMBL" id="MDO1584669.1"/>
    </source>
</evidence>
<feature type="compositionally biased region" description="Low complexity" evidence="1">
    <location>
        <begin position="174"/>
        <end position="188"/>
    </location>
</feature>
<feature type="chain" id="PRO_5047413811" evidence="2">
    <location>
        <begin position="30"/>
        <end position="217"/>
    </location>
</feature>
<evidence type="ECO:0000313" key="4">
    <source>
        <dbReference type="Proteomes" id="UP001169006"/>
    </source>
</evidence>
<feature type="region of interest" description="Disordered" evidence="1">
    <location>
        <begin position="161"/>
        <end position="188"/>
    </location>
</feature>
<gene>
    <name evidence="3" type="ORF">Q2T52_21500</name>
</gene>
<evidence type="ECO:0000256" key="1">
    <source>
        <dbReference type="SAM" id="MobiDB-lite"/>
    </source>
</evidence>
<accession>A0ABT8T1N6</accession>
<feature type="signal peptide" evidence="2">
    <location>
        <begin position="1"/>
        <end position="29"/>
    </location>
</feature>
<reference evidence="3" key="2">
    <citation type="submission" date="2023-07" db="EMBL/GenBank/DDBJ databases">
        <authorList>
            <person name="Sun H."/>
        </authorList>
    </citation>
    <scope>NUCLEOTIDE SEQUENCE</scope>
    <source>
        <strain evidence="3">05753</strain>
    </source>
</reference>